<dbReference type="EMBL" id="CAKJTJ010000024">
    <property type="protein sequence ID" value="CAG9622599.1"/>
    <property type="molecule type" value="Genomic_DNA"/>
</dbReference>
<dbReference type="NCBIfam" id="NF010181">
    <property type="entry name" value="PRK13660.1"/>
    <property type="match status" value="1"/>
</dbReference>
<dbReference type="PANTHER" id="PTHR38440">
    <property type="entry name" value="UPF0398 PROTEIN YPSA"/>
    <property type="match status" value="1"/>
</dbReference>
<dbReference type="Gene3D" id="3.40.50.450">
    <property type="match status" value="1"/>
</dbReference>
<organism evidence="2 3">
    <name type="scientific">Sutcliffiella rhizosphaerae</name>
    <dbReference type="NCBI Taxonomy" id="2880967"/>
    <lineage>
        <taxon>Bacteria</taxon>
        <taxon>Bacillati</taxon>
        <taxon>Bacillota</taxon>
        <taxon>Bacilli</taxon>
        <taxon>Bacillales</taxon>
        <taxon>Bacillaceae</taxon>
        <taxon>Sutcliffiella</taxon>
    </lineage>
</organism>
<reference evidence="2 3" key="1">
    <citation type="submission" date="2021-10" db="EMBL/GenBank/DDBJ databases">
        <authorList>
            <person name="Criscuolo A."/>
        </authorList>
    </citation>
    <scope>NUCLEOTIDE SEQUENCE [LARGE SCALE GENOMIC DNA]</scope>
    <source>
        <strain evidence="3">CIP 111883</strain>
    </source>
</reference>
<proteinExistence type="inferred from homology"/>
<evidence type="ECO:0000313" key="3">
    <source>
        <dbReference type="Proteomes" id="UP000789833"/>
    </source>
</evidence>
<dbReference type="InterPro" id="IPR010697">
    <property type="entry name" value="YspA"/>
</dbReference>
<keyword evidence="3" id="KW-1185">Reference proteome</keyword>
<dbReference type="RefSeq" id="WP_230503289.1">
    <property type="nucleotide sequence ID" value="NZ_CAKJTJ010000024.1"/>
</dbReference>
<protein>
    <recommendedName>
        <fullName evidence="1">UPF0398 protein BACCIP111883_03390</fullName>
    </recommendedName>
</protein>
<evidence type="ECO:0000256" key="1">
    <source>
        <dbReference type="HAMAP-Rule" id="MF_01575"/>
    </source>
</evidence>
<dbReference type="HAMAP" id="MF_01575">
    <property type="entry name" value="UPF0398"/>
    <property type="match status" value="1"/>
</dbReference>
<dbReference type="PIRSF" id="PIRSF021290">
    <property type="entry name" value="DUF1273"/>
    <property type="match status" value="1"/>
</dbReference>
<name>A0ABM8YRH6_9BACI</name>
<evidence type="ECO:0000313" key="2">
    <source>
        <dbReference type="EMBL" id="CAG9622599.1"/>
    </source>
</evidence>
<accession>A0ABM8YRH6</accession>
<dbReference type="Proteomes" id="UP000789833">
    <property type="component" value="Unassembled WGS sequence"/>
</dbReference>
<comment type="similarity">
    <text evidence="1">Belongs to the UPF0398 family.</text>
</comment>
<dbReference type="PANTHER" id="PTHR38440:SF1">
    <property type="entry name" value="UPF0398 PROTEIN SPR0331"/>
    <property type="match status" value="1"/>
</dbReference>
<gene>
    <name evidence="2" type="ORF">BACCIP111883_03390</name>
</gene>
<dbReference type="Pfam" id="PF06908">
    <property type="entry name" value="YpsA"/>
    <property type="match status" value="1"/>
</dbReference>
<comment type="caution">
    <text evidence="2">The sequence shown here is derived from an EMBL/GenBank/DDBJ whole genome shotgun (WGS) entry which is preliminary data.</text>
</comment>
<dbReference type="SUPFAM" id="SSF102405">
    <property type="entry name" value="MCP/YpsA-like"/>
    <property type="match status" value="1"/>
</dbReference>
<sequence>MKVLVITGYKAQEMQIFKKNDPALHFIKLAIRKRLTALLEEHHELEWVVISGQIGVELWAAEVVYDLQELFPLLKLAVFTPFLEQEANWNEQNREYYDLILSQANHIDFISKKKYESPMQLRNKNQFIVDKSDAMLIVYESESPGSPRYILEMAQHKARQMDYPIYIIDSYELQVTVEDEQYNTDFE</sequence>